<evidence type="ECO:0000256" key="3">
    <source>
        <dbReference type="ARBA" id="ARBA00022723"/>
    </source>
</evidence>
<feature type="binding site" evidence="8">
    <location>
        <position position="93"/>
    </location>
    <ligand>
        <name>Fe cation</name>
        <dbReference type="ChEBI" id="CHEBI:24875"/>
        <label>1</label>
    </ligand>
</feature>
<keyword evidence="8" id="KW-0999">Mitochondrion inner membrane</keyword>
<evidence type="ECO:0000313" key="9">
    <source>
        <dbReference type="EnsemblMetazoa" id="CLYHEMP004142.1"/>
    </source>
</evidence>
<feature type="binding site" evidence="8">
    <location>
        <position position="181"/>
    </location>
    <ligand>
        <name>Fe cation</name>
        <dbReference type="ChEBI" id="CHEBI:24875"/>
        <label>2</label>
    </ligand>
</feature>
<keyword evidence="4 8" id="KW-0560">Oxidoreductase</keyword>
<evidence type="ECO:0000256" key="1">
    <source>
        <dbReference type="ARBA" id="ARBA00004749"/>
    </source>
</evidence>
<evidence type="ECO:0000256" key="5">
    <source>
        <dbReference type="ARBA" id="ARBA00023004"/>
    </source>
</evidence>
<comment type="catalytic activity">
    <reaction evidence="8">
        <text>a 5-methoxy-2-methyl-3-(all-trans-polyprenyl)benzene-1,4-diol + AH2 + O2 = a 3-demethylubiquinol + A + H2O</text>
        <dbReference type="Rhea" id="RHEA:50908"/>
        <dbReference type="Rhea" id="RHEA-COMP:10859"/>
        <dbReference type="Rhea" id="RHEA-COMP:10914"/>
        <dbReference type="ChEBI" id="CHEBI:13193"/>
        <dbReference type="ChEBI" id="CHEBI:15377"/>
        <dbReference type="ChEBI" id="CHEBI:15379"/>
        <dbReference type="ChEBI" id="CHEBI:17499"/>
        <dbReference type="ChEBI" id="CHEBI:84167"/>
        <dbReference type="ChEBI" id="CHEBI:84422"/>
        <dbReference type="EC" id="1.14.99.60"/>
    </reaction>
</comment>
<feature type="binding site" evidence="8">
    <location>
        <position position="145"/>
    </location>
    <ligand>
        <name>Fe cation</name>
        <dbReference type="ChEBI" id="CHEBI:24875"/>
        <label>2</label>
    </ligand>
</feature>
<dbReference type="EnsemblMetazoa" id="CLYHEMT004142.1">
    <property type="protein sequence ID" value="CLYHEMP004142.1"/>
    <property type="gene ID" value="CLYHEMG004142"/>
</dbReference>
<evidence type="ECO:0000313" key="10">
    <source>
        <dbReference type="Proteomes" id="UP000594262"/>
    </source>
</evidence>
<feature type="binding site" evidence="8">
    <location>
        <position position="63"/>
    </location>
    <ligand>
        <name>Fe cation</name>
        <dbReference type="ChEBI" id="CHEBI:24875"/>
        <label>1</label>
    </ligand>
</feature>
<keyword evidence="10" id="KW-1185">Reference proteome</keyword>
<dbReference type="GO" id="GO:0016709">
    <property type="term" value="F:oxidoreductase activity, acting on paired donors, with incorporation or reduction of molecular oxygen, NAD(P)H as one donor, and incorporation of one atom of oxygen"/>
    <property type="evidence" value="ECO:0007669"/>
    <property type="project" value="UniProtKB-UniRule"/>
</dbReference>
<dbReference type="GeneID" id="136816684"/>
<comment type="subunit">
    <text evidence="8">Component of a multi-subunit COQ enzyme complex.</text>
</comment>
<comment type="subcellular location">
    <subcellularLocation>
        <location evidence="8">Mitochondrion inner membrane</location>
        <topology evidence="8">Peripheral membrane protein</topology>
        <orientation evidence="8">Matrix side</orientation>
    </subcellularLocation>
</comment>
<comment type="pathway">
    <text evidence="1 8">Cofactor biosynthesis; ubiquinone biosynthesis.</text>
</comment>
<dbReference type="Proteomes" id="UP000594262">
    <property type="component" value="Unplaced"/>
</dbReference>
<dbReference type="HAMAP" id="MF_01658">
    <property type="entry name" value="COQ7"/>
    <property type="match status" value="1"/>
</dbReference>
<dbReference type="GO" id="GO:0046872">
    <property type="term" value="F:metal ion binding"/>
    <property type="evidence" value="ECO:0007669"/>
    <property type="project" value="UniProtKB-KW"/>
</dbReference>
<feature type="binding site" evidence="8">
    <location>
        <position position="181"/>
    </location>
    <ligand>
        <name>Fe cation</name>
        <dbReference type="ChEBI" id="CHEBI:24875"/>
        <label>1</label>
    </ligand>
</feature>
<dbReference type="GO" id="GO:0006744">
    <property type="term" value="P:ubiquinone biosynthetic process"/>
    <property type="evidence" value="ECO:0007669"/>
    <property type="project" value="UniProtKB-UniRule"/>
</dbReference>
<sequence length="220" mass="25032">MLLIVRPANCSLKRYCGVSYRRITTSISSLSHDSNHPVRSEKIENRRRKMMLSKILRVDHAGEVGADRIYAGQMAVLGKTEYGPVIQEMWDQEKAHVNKFRELLPEYKVRPTIMLPLWNIAGFALGAGTALLGKEGAMACTIAVEEVIGGHYDRQLRELLNEDPEKYKELLEVIKQFRDDELEHMETGIEYDGEKAPFYSLLKSVIQVGCHGAIWVSERI</sequence>
<evidence type="ECO:0000256" key="6">
    <source>
        <dbReference type="ARBA" id="ARBA00023033"/>
    </source>
</evidence>
<dbReference type="EC" id="1.14.99.60" evidence="8"/>
<comment type="similarity">
    <text evidence="8">Belongs to the COQ7 family.</text>
</comment>
<dbReference type="InterPro" id="IPR011566">
    <property type="entry name" value="Ubq_synth_Coq7"/>
</dbReference>
<proteinExistence type="inferred from homology"/>
<keyword evidence="8" id="KW-0496">Mitochondrion</keyword>
<keyword evidence="7 8" id="KW-0472">Membrane</keyword>
<keyword evidence="3 8" id="KW-0479">Metal-binding</keyword>
<keyword evidence="6 8" id="KW-0503">Monooxygenase</keyword>
<comment type="cofactor">
    <cofactor evidence="8">
        <name>Fe cation</name>
        <dbReference type="ChEBI" id="CHEBI:24875"/>
    </cofactor>
    <text evidence="8">Binds 2 iron ions per subunit.</text>
</comment>
<dbReference type="SUPFAM" id="SSF47240">
    <property type="entry name" value="Ferritin-like"/>
    <property type="match status" value="1"/>
</dbReference>
<feature type="binding site" evidence="8">
    <location>
        <position position="93"/>
    </location>
    <ligand>
        <name>Fe cation</name>
        <dbReference type="ChEBI" id="CHEBI:24875"/>
        <label>2</label>
    </ligand>
</feature>
<dbReference type="OrthoDB" id="275371at2759"/>
<organism evidence="9 10">
    <name type="scientific">Clytia hemisphaerica</name>
    <dbReference type="NCBI Taxonomy" id="252671"/>
    <lineage>
        <taxon>Eukaryota</taxon>
        <taxon>Metazoa</taxon>
        <taxon>Cnidaria</taxon>
        <taxon>Hydrozoa</taxon>
        <taxon>Hydroidolina</taxon>
        <taxon>Leptothecata</taxon>
        <taxon>Obeliida</taxon>
        <taxon>Clytiidae</taxon>
        <taxon>Clytia</taxon>
    </lineage>
</organism>
<feature type="binding site" evidence="8">
    <location>
        <position position="96"/>
    </location>
    <ligand>
        <name>Fe cation</name>
        <dbReference type="ChEBI" id="CHEBI:24875"/>
        <label>1</label>
    </ligand>
</feature>
<comment type="function">
    <text evidence="8">Catalyzes the hydroxylation of 2-polyprenyl-3-methyl-6-methoxy-1,4-benzoquinol (DMQH2) during ubiquinone biosynthesis. Has also a structural role in the COQ enzyme complex, stabilizing other COQ polypeptides. Involved in lifespan determination in a ubiquinone-independent manner.</text>
</comment>
<dbReference type="PANTHER" id="PTHR11237:SF4">
    <property type="entry name" value="5-DEMETHOXYUBIQUINONE HYDROXYLASE, MITOCHONDRIAL"/>
    <property type="match status" value="1"/>
</dbReference>
<keyword evidence="5 8" id="KW-0408">Iron</keyword>
<dbReference type="RefSeq" id="XP_066929115.1">
    <property type="nucleotide sequence ID" value="XM_067073014.1"/>
</dbReference>
<protein>
    <recommendedName>
        <fullName evidence="8">5-demethoxyubiquinone hydroxylase, mitochondrial</fullName>
        <shortName evidence="8">DMQ hydroxylase</shortName>
        <ecNumber evidence="8">1.14.99.60</ecNumber>
    </recommendedName>
    <alternativeName>
        <fullName evidence="8">Ubiquinone biosynthesis monooxygenase COQ7</fullName>
    </alternativeName>
</protein>
<feature type="binding site" evidence="8">
    <location>
        <position position="184"/>
    </location>
    <ligand>
        <name>Fe cation</name>
        <dbReference type="ChEBI" id="CHEBI:24875"/>
        <label>2</label>
    </ligand>
</feature>
<dbReference type="GO" id="GO:0031314">
    <property type="term" value="C:extrinsic component of mitochondrial inner membrane"/>
    <property type="evidence" value="ECO:0007669"/>
    <property type="project" value="UniProtKB-UniRule"/>
</dbReference>
<accession>A0A7M5V895</accession>
<dbReference type="GO" id="GO:0008682">
    <property type="term" value="F:3-demethoxyubiquinol 3-hydroxylase activity"/>
    <property type="evidence" value="ECO:0007669"/>
    <property type="project" value="UniProtKB-EC"/>
</dbReference>
<evidence type="ECO:0000256" key="2">
    <source>
        <dbReference type="ARBA" id="ARBA00022688"/>
    </source>
</evidence>
<dbReference type="Pfam" id="PF03232">
    <property type="entry name" value="COQ7"/>
    <property type="match status" value="1"/>
</dbReference>
<evidence type="ECO:0000256" key="8">
    <source>
        <dbReference type="HAMAP-Rule" id="MF_03194"/>
    </source>
</evidence>
<dbReference type="CDD" id="cd01042">
    <property type="entry name" value="DMQH"/>
    <property type="match status" value="1"/>
</dbReference>
<dbReference type="UniPathway" id="UPA00232"/>
<reference evidence="9" key="1">
    <citation type="submission" date="2021-01" db="UniProtKB">
        <authorList>
            <consortium name="EnsemblMetazoa"/>
        </authorList>
    </citation>
    <scope>IDENTIFICATION</scope>
</reference>
<dbReference type="InterPro" id="IPR009078">
    <property type="entry name" value="Ferritin-like_SF"/>
</dbReference>
<dbReference type="PANTHER" id="PTHR11237">
    <property type="entry name" value="COENZYME Q10 BIOSYNTHESIS PROTEIN 7"/>
    <property type="match status" value="1"/>
</dbReference>
<dbReference type="AlphaFoldDB" id="A0A7M5V895"/>
<keyword evidence="2 8" id="KW-0831">Ubiquinone biosynthesis</keyword>
<evidence type="ECO:0000256" key="4">
    <source>
        <dbReference type="ARBA" id="ARBA00023002"/>
    </source>
</evidence>
<name>A0A7M5V895_9CNID</name>
<evidence type="ECO:0000256" key="7">
    <source>
        <dbReference type="ARBA" id="ARBA00023136"/>
    </source>
</evidence>